<feature type="transmembrane region" description="Helical" evidence="1">
    <location>
        <begin position="21"/>
        <end position="42"/>
    </location>
</feature>
<dbReference type="STRING" id="1266370.NITGR_310022"/>
<sequence length="152" mass="16326">MMYRIYKIRPARLHSEGGFTLMEIIIAILIVGIAVPSIMIAFSSLKGSVIPEYTIEAAELAQLQMEAISEKTRTQIPAAGSYTCAAFQATVTEVQCAVAGFGAYTFAWVVADVDANDPDTSNPGATFAKKVTLTVTRANMTPVSFYALFATD</sequence>
<dbReference type="HOGENOM" id="CLU_1720407_0_0_0"/>
<reference evidence="2 3" key="1">
    <citation type="journal article" date="2013" name="Front. Microbiol.">
        <title>The genome of Nitrospina gracilis illuminates the metabolism and evolution of the major marine nitrite oxidizer.</title>
        <authorList>
            <person name="Luecker S."/>
            <person name="Nowka B."/>
            <person name="Rattei T."/>
            <person name="Spieck E."/>
            <person name="and Daims H."/>
        </authorList>
    </citation>
    <scope>NUCLEOTIDE SEQUENCE [LARGE SCALE GENOMIC DNA]</scope>
    <source>
        <strain evidence="2 3">3/211</strain>
    </source>
</reference>
<evidence type="ECO:0000313" key="2">
    <source>
        <dbReference type="EMBL" id="CCQ90534.1"/>
    </source>
</evidence>
<evidence type="ECO:0000256" key="1">
    <source>
        <dbReference type="SAM" id="Phobius"/>
    </source>
</evidence>
<dbReference type="RefSeq" id="WP_005008154.1">
    <property type="nucleotide sequence ID" value="NZ_HG422173.1"/>
</dbReference>
<gene>
    <name evidence="2" type="ORF">NITGR_310022</name>
</gene>
<proteinExistence type="predicted"/>
<dbReference type="NCBIfam" id="TIGR02532">
    <property type="entry name" value="IV_pilin_GFxxxE"/>
    <property type="match status" value="1"/>
</dbReference>
<organism evidence="2 3">
    <name type="scientific">Nitrospina gracilis (strain 3/211)</name>
    <dbReference type="NCBI Taxonomy" id="1266370"/>
    <lineage>
        <taxon>Bacteria</taxon>
        <taxon>Pseudomonadati</taxon>
        <taxon>Nitrospinota/Tectimicrobiota group</taxon>
        <taxon>Nitrospinota</taxon>
        <taxon>Nitrospinia</taxon>
        <taxon>Nitrospinales</taxon>
        <taxon>Nitrospinaceae</taxon>
        <taxon>Nitrospina</taxon>
    </lineage>
</organism>
<dbReference type="InParanoid" id="M1YYH0"/>
<evidence type="ECO:0000313" key="3">
    <source>
        <dbReference type="Proteomes" id="UP000011704"/>
    </source>
</evidence>
<keyword evidence="1" id="KW-1133">Transmembrane helix</keyword>
<dbReference type="EMBL" id="CAQJ01000035">
    <property type="protein sequence ID" value="CCQ90534.1"/>
    <property type="molecule type" value="Genomic_DNA"/>
</dbReference>
<keyword evidence="1" id="KW-0472">Membrane</keyword>
<keyword evidence="3" id="KW-1185">Reference proteome</keyword>
<protein>
    <submittedName>
        <fullName evidence="2">Putative Prepilin-like protein</fullName>
    </submittedName>
</protein>
<name>M1YYH0_NITG3</name>
<accession>M1YYH0</accession>
<dbReference type="InterPro" id="IPR012902">
    <property type="entry name" value="N_methyl_site"/>
</dbReference>
<comment type="caution">
    <text evidence="2">The sequence shown here is derived from an EMBL/GenBank/DDBJ whole genome shotgun (WGS) entry which is preliminary data.</text>
</comment>
<keyword evidence="1" id="KW-0812">Transmembrane</keyword>
<dbReference type="AlphaFoldDB" id="M1YYH0"/>
<dbReference type="Proteomes" id="UP000011704">
    <property type="component" value="Unassembled WGS sequence"/>
</dbReference>